<dbReference type="SUPFAM" id="SSF46689">
    <property type="entry name" value="Homeodomain-like"/>
    <property type="match status" value="1"/>
</dbReference>
<feature type="DNA-binding region" description="H-T-H motif" evidence="2">
    <location>
        <begin position="31"/>
        <end position="50"/>
    </location>
</feature>
<dbReference type="OrthoDB" id="9810250at2"/>
<dbReference type="InterPro" id="IPR009057">
    <property type="entry name" value="Homeodomain-like_sf"/>
</dbReference>
<evidence type="ECO:0000259" key="3">
    <source>
        <dbReference type="PROSITE" id="PS50977"/>
    </source>
</evidence>
<dbReference type="InterPro" id="IPR050624">
    <property type="entry name" value="HTH-type_Tx_Regulator"/>
</dbReference>
<dbReference type="Pfam" id="PF00440">
    <property type="entry name" value="TetR_N"/>
    <property type="match status" value="1"/>
</dbReference>
<reference evidence="4" key="1">
    <citation type="submission" date="2009-09" db="EMBL/GenBank/DDBJ databases">
        <authorList>
            <consortium name="The Broad Institute Genome Sequencing Platform"/>
            <person name="Ward D."/>
            <person name="Feldgarden M."/>
            <person name="Earl A."/>
            <person name="Young S.K."/>
            <person name="Zeng Q."/>
            <person name="Koehrsen M."/>
            <person name="Alvarado L."/>
            <person name="Berlin A."/>
            <person name="Bochicchio J."/>
            <person name="Borenstein D."/>
            <person name="Chapman S.B."/>
            <person name="Chen Z."/>
            <person name="Engels R."/>
            <person name="Freedman E."/>
            <person name="Gellesch M."/>
            <person name="Goldberg J."/>
            <person name="Griggs A."/>
            <person name="Gujja S."/>
            <person name="Heilman E."/>
            <person name="Heiman D."/>
            <person name="Hepburn T."/>
            <person name="Howarth C."/>
            <person name="Jen D."/>
            <person name="Larson L."/>
            <person name="Lewis B."/>
            <person name="Mehta T."/>
            <person name="Park D."/>
            <person name="Pearson M."/>
            <person name="Roberts A."/>
            <person name="Saif S."/>
            <person name="Shea T."/>
            <person name="Shenoy N."/>
            <person name="Sisk P."/>
            <person name="Stolte C."/>
            <person name="Sykes S."/>
            <person name="Thomson T."/>
            <person name="Walk T."/>
            <person name="White J."/>
            <person name="Yandava C."/>
            <person name="Sibley C.D."/>
            <person name="Field T.R."/>
            <person name="Grinwis M."/>
            <person name="Eshaghurshan C.S."/>
            <person name="Surette M.G."/>
            <person name="Haas B."/>
            <person name="Nusbaum C."/>
            <person name="Birren B."/>
        </authorList>
    </citation>
    <scope>NUCLEOTIDE SEQUENCE [LARGE SCALE GENOMIC DNA]</scope>
    <source>
        <strain evidence="4">ATCC 700633</strain>
    </source>
</reference>
<dbReference type="PANTHER" id="PTHR43479:SF7">
    <property type="entry name" value="TETR-FAMILY TRANSCRIPTIONAL REGULATOR"/>
    <property type="match status" value="1"/>
</dbReference>
<gene>
    <name evidence="4" type="ORF">HMPREF0446_01419</name>
</gene>
<dbReference type="InterPro" id="IPR039532">
    <property type="entry name" value="TetR_C_Firmicutes"/>
</dbReference>
<name>D0BN84_9LACT</name>
<evidence type="ECO:0000313" key="5">
    <source>
        <dbReference type="Proteomes" id="UP000002939"/>
    </source>
</evidence>
<keyword evidence="5" id="KW-1185">Reference proteome</keyword>
<keyword evidence="1 2" id="KW-0238">DNA-binding</keyword>
<dbReference type="HOGENOM" id="CLU_087539_0_0_9"/>
<dbReference type="PROSITE" id="PS50977">
    <property type="entry name" value="HTH_TETR_2"/>
    <property type="match status" value="1"/>
</dbReference>
<comment type="caution">
    <text evidence="4">The sequence shown here is derived from an EMBL/GenBank/DDBJ whole genome shotgun (WGS) entry which is preliminary data.</text>
</comment>
<proteinExistence type="predicted"/>
<dbReference type="Pfam" id="PF14278">
    <property type="entry name" value="TetR_C_8"/>
    <property type="match status" value="1"/>
</dbReference>
<dbReference type="Proteomes" id="UP000002939">
    <property type="component" value="Unassembled WGS sequence"/>
</dbReference>
<dbReference type="GO" id="GO:0003677">
    <property type="term" value="F:DNA binding"/>
    <property type="evidence" value="ECO:0007669"/>
    <property type="project" value="UniProtKB-UniRule"/>
</dbReference>
<dbReference type="STRING" id="626369.HMPREF0446_01419"/>
<protein>
    <recommendedName>
        <fullName evidence="3">HTH tetR-type domain-containing protein</fullName>
    </recommendedName>
</protein>
<feature type="domain" description="HTH tetR-type" evidence="3">
    <location>
        <begin position="8"/>
        <end position="68"/>
    </location>
</feature>
<evidence type="ECO:0000313" key="4">
    <source>
        <dbReference type="EMBL" id="EEW92574.1"/>
    </source>
</evidence>
<dbReference type="PANTHER" id="PTHR43479">
    <property type="entry name" value="ACREF/ENVCD OPERON REPRESSOR-RELATED"/>
    <property type="match status" value="1"/>
</dbReference>
<organism evidence="4 5">
    <name type="scientific">Granulicatella elegans ATCC 700633</name>
    <dbReference type="NCBI Taxonomy" id="626369"/>
    <lineage>
        <taxon>Bacteria</taxon>
        <taxon>Bacillati</taxon>
        <taxon>Bacillota</taxon>
        <taxon>Bacilli</taxon>
        <taxon>Lactobacillales</taxon>
        <taxon>Carnobacteriaceae</taxon>
        <taxon>Granulicatella</taxon>
    </lineage>
</organism>
<dbReference type="RefSeq" id="WP_006703695.1">
    <property type="nucleotide sequence ID" value="NZ_KI391971.1"/>
</dbReference>
<dbReference type="AlphaFoldDB" id="D0BN84"/>
<reference evidence="4" key="2">
    <citation type="submission" date="2011-10" db="EMBL/GenBank/DDBJ databases">
        <title>The Genome Sequence of Granulicatella elegans ATCC 700633.</title>
        <authorList>
            <consortium name="The Broad Institute Genome Sequencing Platform"/>
            <consortium name="The Broad Institute Genome Sequencing Center for Infectious Disease"/>
            <person name="Earl A."/>
            <person name="Ward D."/>
            <person name="Feldgarden M."/>
            <person name="Gevers D."/>
            <person name="Sibley C.D."/>
            <person name="Field T.R."/>
            <person name="Grinwis M."/>
            <person name="Eshaghurshan C.S."/>
            <person name="Surette M.G."/>
            <person name="Young S.K."/>
            <person name="Zeng Q."/>
            <person name="Gargeya S."/>
            <person name="Fitzgerald M."/>
            <person name="Haas B."/>
            <person name="Abouelleil A."/>
            <person name="Alvarado L."/>
            <person name="Arachchi H.M."/>
            <person name="Berlin A."/>
            <person name="Brown A."/>
            <person name="Chapman S.B."/>
            <person name="Chen Z."/>
            <person name="Dunbar C."/>
            <person name="Freedman E."/>
            <person name="Gearin G."/>
            <person name="Goldberg J."/>
            <person name="Griggs A."/>
            <person name="Gujja S."/>
            <person name="Heiman D."/>
            <person name="Howarth C."/>
            <person name="Larson L."/>
            <person name="Lui A."/>
            <person name="MacDonald P.J.P."/>
            <person name="Montmayeur A."/>
            <person name="Murphy C."/>
            <person name="Neiman D."/>
            <person name="Pearson M."/>
            <person name="Priest M."/>
            <person name="Roberts A."/>
            <person name="Saif S."/>
            <person name="Shea T."/>
            <person name="Shenoy N."/>
            <person name="Sisk P."/>
            <person name="Stolte C."/>
            <person name="Sykes S."/>
            <person name="Wortman J."/>
            <person name="Nusbaum C."/>
            <person name="Birren B."/>
        </authorList>
    </citation>
    <scope>NUCLEOTIDE SEQUENCE [LARGE SCALE GENOMIC DNA]</scope>
    <source>
        <strain evidence="4">ATCC 700633</strain>
    </source>
</reference>
<sequence length="182" mass="21527">MEVQKRQTQTKEILKTALIQLLQEKDFEAITVSDISRTAGVNRGTFYLHYVDKFDMMNQLEKEILHHILTLLHQYPITQKQEAYPAVVQIFEYLKEEFEFIHAVATSRFTYTNQLVRKFLIELMEKMDSIKQNLKQELPMPEDYAREVFIYSNSAIIFHWILKGGVESPEEITKIFLGMCQE</sequence>
<dbReference type="InterPro" id="IPR001647">
    <property type="entry name" value="HTH_TetR"/>
</dbReference>
<accession>D0BN84</accession>
<evidence type="ECO:0000256" key="1">
    <source>
        <dbReference type="ARBA" id="ARBA00023125"/>
    </source>
</evidence>
<dbReference type="eggNOG" id="COG1309">
    <property type="taxonomic scope" value="Bacteria"/>
</dbReference>
<dbReference type="EMBL" id="ACRF02000003">
    <property type="protein sequence ID" value="EEW92574.1"/>
    <property type="molecule type" value="Genomic_DNA"/>
</dbReference>
<dbReference type="Gene3D" id="1.10.357.10">
    <property type="entry name" value="Tetracycline Repressor, domain 2"/>
    <property type="match status" value="1"/>
</dbReference>
<evidence type="ECO:0000256" key="2">
    <source>
        <dbReference type="PROSITE-ProRule" id="PRU00335"/>
    </source>
</evidence>